<accession>A0AAV2BEQ0</accession>
<keyword evidence="7" id="KW-1185">Reference proteome</keyword>
<evidence type="ECO:0000256" key="1">
    <source>
        <dbReference type="ARBA" id="ARBA00005964"/>
    </source>
</evidence>
<reference evidence="6 7" key="1">
    <citation type="submission" date="2024-04" db="EMBL/GenBank/DDBJ databases">
        <authorList>
            <person name="Rising A."/>
            <person name="Reimegard J."/>
            <person name="Sonavane S."/>
            <person name="Akerstrom W."/>
            <person name="Nylinder S."/>
            <person name="Hedman E."/>
            <person name="Kallberg Y."/>
        </authorList>
    </citation>
    <scope>NUCLEOTIDE SEQUENCE [LARGE SCALE GENOMIC DNA]</scope>
</reference>
<dbReference type="EMBL" id="CAXIEN010000344">
    <property type="protein sequence ID" value="CAL1294365.1"/>
    <property type="molecule type" value="Genomic_DNA"/>
</dbReference>
<keyword evidence="2" id="KW-0732">Signal</keyword>
<dbReference type="AlphaFoldDB" id="A0AAV2BEQ0"/>
<sequence>MDIMKKTILNRQNSFLVNFCIIFLIIAPFLTNVVDSINQMELDSRHLSTRVVHTRYGTLRGFISTLSNRELQPVEVFLGVPYAGAPTGALRFMPPVTSPHWKGVRLADSYGSVCPQKWPNIKNETEALKRMPVGRLRYLQRLLPMLVNQSEDCLYLNIFAPAFGKVGHLDASSIEERSESRLEGVQAEGRVAVDDTLLPQAFVTILRHVDETFCKSLLPPFSM</sequence>
<feature type="transmembrane region" description="Helical" evidence="4">
    <location>
        <begin position="12"/>
        <end position="30"/>
    </location>
</feature>
<comment type="caution">
    <text evidence="6">The sequence shown here is derived from an EMBL/GenBank/DDBJ whole genome shotgun (WGS) entry which is preliminary data.</text>
</comment>
<proteinExistence type="inferred from homology"/>
<keyword evidence="4" id="KW-0472">Membrane</keyword>
<dbReference type="Gene3D" id="3.40.50.1820">
    <property type="entry name" value="alpha/beta hydrolase"/>
    <property type="match status" value="1"/>
</dbReference>
<dbReference type="InterPro" id="IPR029058">
    <property type="entry name" value="AB_hydrolase_fold"/>
</dbReference>
<evidence type="ECO:0000256" key="2">
    <source>
        <dbReference type="ARBA" id="ARBA00022729"/>
    </source>
</evidence>
<keyword evidence="4" id="KW-0812">Transmembrane</keyword>
<evidence type="ECO:0000313" key="6">
    <source>
        <dbReference type="EMBL" id="CAL1294365.1"/>
    </source>
</evidence>
<dbReference type="SUPFAM" id="SSF53474">
    <property type="entry name" value="alpha/beta-Hydrolases"/>
    <property type="match status" value="1"/>
</dbReference>
<keyword evidence="3" id="KW-0325">Glycoprotein</keyword>
<keyword evidence="4" id="KW-1133">Transmembrane helix</keyword>
<evidence type="ECO:0000259" key="5">
    <source>
        <dbReference type="Pfam" id="PF00135"/>
    </source>
</evidence>
<comment type="similarity">
    <text evidence="1">Belongs to the type-B carboxylesterase/lipase family.</text>
</comment>
<evidence type="ECO:0000256" key="3">
    <source>
        <dbReference type="ARBA" id="ARBA00023180"/>
    </source>
</evidence>
<dbReference type="InterPro" id="IPR019819">
    <property type="entry name" value="Carboxylesterase_B_CS"/>
</dbReference>
<dbReference type="InterPro" id="IPR051093">
    <property type="entry name" value="Neuroligin/BSAL"/>
</dbReference>
<dbReference type="PANTHER" id="PTHR43903">
    <property type="entry name" value="NEUROLIGIN"/>
    <property type="match status" value="1"/>
</dbReference>
<evidence type="ECO:0000256" key="4">
    <source>
        <dbReference type="SAM" id="Phobius"/>
    </source>
</evidence>
<dbReference type="InterPro" id="IPR002018">
    <property type="entry name" value="CarbesteraseB"/>
</dbReference>
<evidence type="ECO:0000313" key="7">
    <source>
        <dbReference type="Proteomes" id="UP001497382"/>
    </source>
</evidence>
<name>A0AAV2BEQ0_9ARAC</name>
<dbReference type="PROSITE" id="PS00941">
    <property type="entry name" value="CARBOXYLESTERASE_B_2"/>
    <property type="match status" value="1"/>
</dbReference>
<organism evidence="6 7">
    <name type="scientific">Larinioides sclopetarius</name>
    <dbReference type="NCBI Taxonomy" id="280406"/>
    <lineage>
        <taxon>Eukaryota</taxon>
        <taxon>Metazoa</taxon>
        <taxon>Ecdysozoa</taxon>
        <taxon>Arthropoda</taxon>
        <taxon>Chelicerata</taxon>
        <taxon>Arachnida</taxon>
        <taxon>Araneae</taxon>
        <taxon>Araneomorphae</taxon>
        <taxon>Entelegynae</taxon>
        <taxon>Araneoidea</taxon>
        <taxon>Araneidae</taxon>
        <taxon>Larinioides</taxon>
    </lineage>
</organism>
<gene>
    <name evidence="6" type="ORF">LARSCL_LOCUS18666</name>
</gene>
<dbReference type="Pfam" id="PF00135">
    <property type="entry name" value="COesterase"/>
    <property type="match status" value="1"/>
</dbReference>
<dbReference type="Proteomes" id="UP001497382">
    <property type="component" value="Unassembled WGS sequence"/>
</dbReference>
<protein>
    <recommendedName>
        <fullName evidence="5">Carboxylesterase type B domain-containing protein</fullName>
    </recommendedName>
</protein>
<feature type="domain" description="Carboxylesterase type B" evidence="5">
    <location>
        <begin position="49"/>
        <end position="162"/>
    </location>
</feature>